<gene>
    <name evidence="2" type="ORF">B0H17DRAFT_1229021</name>
</gene>
<protein>
    <submittedName>
        <fullName evidence="2">Uncharacterized protein</fullName>
    </submittedName>
</protein>
<feature type="region of interest" description="Disordered" evidence="1">
    <location>
        <begin position="121"/>
        <end position="199"/>
    </location>
</feature>
<keyword evidence="3" id="KW-1185">Reference proteome</keyword>
<proteinExistence type="predicted"/>
<dbReference type="Proteomes" id="UP001221757">
    <property type="component" value="Unassembled WGS sequence"/>
</dbReference>
<comment type="caution">
    <text evidence="2">The sequence shown here is derived from an EMBL/GenBank/DDBJ whole genome shotgun (WGS) entry which is preliminary data.</text>
</comment>
<feature type="compositionally biased region" description="Polar residues" evidence="1">
    <location>
        <begin position="150"/>
        <end position="162"/>
    </location>
</feature>
<evidence type="ECO:0000313" key="3">
    <source>
        <dbReference type="Proteomes" id="UP001221757"/>
    </source>
</evidence>
<name>A0AAD7GET3_MYCRO</name>
<reference evidence="2" key="1">
    <citation type="submission" date="2023-03" db="EMBL/GenBank/DDBJ databases">
        <title>Massive genome expansion in bonnet fungi (Mycena s.s.) driven by repeated elements and novel gene families across ecological guilds.</title>
        <authorList>
            <consortium name="Lawrence Berkeley National Laboratory"/>
            <person name="Harder C.B."/>
            <person name="Miyauchi S."/>
            <person name="Viragh M."/>
            <person name="Kuo A."/>
            <person name="Thoen E."/>
            <person name="Andreopoulos B."/>
            <person name="Lu D."/>
            <person name="Skrede I."/>
            <person name="Drula E."/>
            <person name="Henrissat B."/>
            <person name="Morin E."/>
            <person name="Kohler A."/>
            <person name="Barry K."/>
            <person name="LaButti K."/>
            <person name="Morin E."/>
            <person name="Salamov A."/>
            <person name="Lipzen A."/>
            <person name="Mereny Z."/>
            <person name="Hegedus B."/>
            <person name="Baldrian P."/>
            <person name="Stursova M."/>
            <person name="Weitz H."/>
            <person name="Taylor A."/>
            <person name="Grigoriev I.V."/>
            <person name="Nagy L.G."/>
            <person name="Martin F."/>
            <person name="Kauserud H."/>
        </authorList>
    </citation>
    <scope>NUCLEOTIDE SEQUENCE</scope>
    <source>
        <strain evidence="2">CBHHK067</strain>
    </source>
</reference>
<dbReference type="AlphaFoldDB" id="A0AAD7GET3"/>
<organism evidence="2 3">
    <name type="scientific">Mycena rosella</name>
    <name type="common">Pink bonnet</name>
    <name type="synonym">Agaricus rosellus</name>
    <dbReference type="NCBI Taxonomy" id="1033263"/>
    <lineage>
        <taxon>Eukaryota</taxon>
        <taxon>Fungi</taxon>
        <taxon>Dikarya</taxon>
        <taxon>Basidiomycota</taxon>
        <taxon>Agaricomycotina</taxon>
        <taxon>Agaricomycetes</taxon>
        <taxon>Agaricomycetidae</taxon>
        <taxon>Agaricales</taxon>
        <taxon>Marasmiineae</taxon>
        <taxon>Mycenaceae</taxon>
        <taxon>Mycena</taxon>
    </lineage>
</organism>
<sequence>MQWNIIQPVRHRLSRSGSEQEKWATNTEFAEPAVRSASAIEQIIENLRKRCQGTTIQPKVRDYRSQKRSKARRVYSMRQWEAVDVHTGLSGSNSEERLDDLVSGFIVLTVGNRNNVRFRGGCATGGRRRRNRDLGSTRTVQRPKTRSESDPLSQPAEYSQQIAPEEFRVVTGSRSERTHRNSNDKHTDKNAGAVKRVRD</sequence>
<accession>A0AAD7GET3</accession>
<dbReference type="EMBL" id="JARKIE010000112">
    <property type="protein sequence ID" value="KAJ7682951.1"/>
    <property type="molecule type" value="Genomic_DNA"/>
</dbReference>
<evidence type="ECO:0000313" key="2">
    <source>
        <dbReference type="EMBL" id="KAJ7682951.1"/>
    </source>
</evidence>
<feature type="compositionally biased region" description="Basic and acidic residues" evidence="1">
    <location>
        <begin position="174"/>
        <end position="189"/>
    </location>
</feature>
<evidence type="ECO:0000256" key="1">
    <source>
        <dbReference type="SAM" id="MobiDB-lite"/>
    </source>
</evidence>